<dbReference type="AlphaFoldDB" id="A0A8D9BHM6"/>
<accession>A0A8D9BHM6</accession>
<proteinExistence type="predicted"/>
<evidence type="ECO:0000313" key="1">
    <source>
        <dbReference type="EMBL" id="CAG6783279.1"/>
    </source>
</evidence>
<dbReference type="EMBL" id="HBUF01631625">
    <property type="protein sequence ID" value="CAG6783279.1"/>
    <property type="molecule type" value="Transcribed_RNA"/>
</dbReference>
<reference evidence="1" key="1">
    <citation type="submission" date="2021-05" db="EMBL/GenBank/DDBJ databases">
        <authorList>
            <person name="Alioto T."/>
            <person name="Alioto T."/>
            <person name="Gomez Garrido J."/>
        </authorList>
    </citation>
    <scope>NUCLEOTIDE SEQUENCE</scope>
</reference>
<name>A0A8D9BHM6_9HEMI</name>
<sequence length="143" mass="17116">MRSKQKIKRQVQTTKFPFKEHIGTYLWGQYRIKVKELGFKLDFITDFFCSFPILFGEITLLQLHLSGIILSIKIKRGRKIREEIKFENQPLSLSYKIEFQTRFYHLFCCCSFPRLFGEITLLHLSGIILPIKIKKRTKNKREN</sequence>
<protein>
    <submittedName>
        <fullName evidence="1">Uncharacterized protein</fullName>
    </submittedName>
</protein>
<organism evidence="1">
    <name type="scientific">Cacopsylla melanoneura</name>
    <dbReference type="NCBI Taxonomy" id="428564"/>
    <lineage>
        <taxon>Eukaryota</taxon>
        <taxon>Metazoa</taxon>
        <taxon>Ecdysozoa</taxon>
        <taxon>Arthropoda</taxon>
        <taxon>Hexapoda</taxon>
        <taxon>Insecta</taxon>
        <taxon>Pterygota</taxon>
        <taxon>Neoptera</taxon>
        <taxon>Paraneoptera</taxon>
        <taxon>Hemiptera</taxon>
        <taxon>Sternorrhyncha</taxon>
        <taxon>Psylloidea</taxon>
        <taxon>Psyllidae</taxon>
        <taxon>Psyllinae</taxon>
        <taxon>Cacopsylla</taxon>
    </lineage>
</organism>